<keyword evidence="3" id="KW-0804">Transcription</keyword>
<dbReference type="Pfam" id="PF12833">
    <property type="entry name" value="HTH_18"/>
    <property type="match status" value="1"/>
</dbReference>
<feature type="domain" description="HTH araC/xylS-type" evidence="4">
    <location>
        <begin position="8"/>
        <end position="106"/>
    </location>
</feature>
<dbReference type="Gene3D" id="3.20.80.10">
    <property type="entry name" value="Regulatory factor, effector binding domain"/>
    <property type="match status" value="1"/>
</dbReference>
<keyword evidence="2" id="KW-0238">DNA-binding</keyword>
<sequence length="286" mass="33253">MDWLKGMNEVIEYIEKNLTEPIDLQTLATILGCSVYEFSRIFSFMTEISISEYIRRRRLSQAVFDIQKSDTKMIDIALKYCYESPAAFSRAFKELHGTTPTSVRTSNVSVKTYPPIHFLLSIKGVSDMAFRIEEKEKFEIIGLSGVISDEVTAGVHTVWYEFYESYYEQMVQNFQAPYWQVAAYDFHPIKNDLSIIIGAEYKNEFSLKETLSIKTIPASSWAVFEIDGCIDGTRDKAYTRILTEWFPTSHYRRNEDLPNLEVFPGDTQERISNWEIWMPILPKEIV</sequence>
<dbReference type="Pfam" id="PF14526">
    <property type="entry name" value="Cass2"/>
    <property type="match status" value="1"/>
</dbReference>
<reference evidence="5 6" key="1">
    <citation type="submission" date="2022-03" db="EMBL/GenBank/DDBJ databases">
        <title>Complete genome sequence of Enterococcus innesii DB-1.</title>
        <authorList>
            <person name="Fukuda D."/>
            <person name="Nolasco-Hipolito C."/>
        </authorList>
    </citation>
    <scope>NUCLEOTIDE SEQUENCE [LARGE SCALE GENOMIC DNA]</scope>
    <source>
        <strain evidence="5 6">DB-1</strain>
    </source>
</reference>
<name>A0ABN6NWL5_9ENTE</name>
<dbReference type="InterPro" id="IPR050959">
    <property type="entry name" value="MarA-like"/>
</dbReference>
<protein>
    <submittedName>
        <fullName evidence="5">AraC family transcriptional regulator</fullName>
    </submittedName>
</protein>
<dbReference type="InterPro" id="IPR018060">
    <property type="entry name" value="HTH_AraC"/>
</dbReference>
<dbReference type="Gene3D" id="1.10.10.60">
    <property type="entry name" value="Homeodomain-like"/>
    <property type="match status" value="2"/>
</dbReference>
<dbReference type="InterPro" id="IPR011256">
    <property type="entry name" value="Reg_factor_effector_dom_sf"/>
</dbReference>
<evidence type="ECO:0000256" key="2">
    <source>
        <dbReference type="ARBA" id="ARBA00023125"/>
    </source>
</evidence>
<dbReference type="SMART" id="SM00342">
    <property type="entry name" value="HTH_ARAC"/>
    <property type="match status" value="1"/>
</dbReference>
<dbReference type="EMBL" id="AP025635">
    <property type="protein sequence ID" value="BDG69606.1"/>
    <property type="molecule type" value="Genomic_DNA"/>
</dbReference>
<evidence type="ECO:0000259" key="4">
    <source>
        <dbReference type="PROSITE" id="PS01124"/>
    </source>
</evidence>
<dbReference type="RefSeq" id="WP_244351996.1">
    <property type="nucleotide sequence ID" value="NZ_AP025635.1"/>
</dbReference>
<gene>
    <name evidence="5" type="ORF">ENLAB_31700</name>
</gene>
<evidence type="ECO:0000256" key="3">
    <source>
        <dbReference type="ARBA" id="ARBA00023163"/>
    </source>
</evidence>
<dbReference type="PANTHER" id="PTHR47504:SF5">
    <property type="entry name" value="RIGHT ORIGIN-BINDING PROTEIN"/>
    <property type="match status" value="1"/>
</dbReference>
<dbReference type="InterPro" id="IPR029441">
    <property type="entry name" value="Cass2"/>
</dbReference>
<proteinExistence type="predicted"/>
<evidence type="ECO:0000256" key="1">
    <source>
        <dbReference type="ARBA" id="ARBA00023015"/>
    </source>
</evidence>
<dbReference type="PROSITE" id="PS01124">
    <property type="entry name" value="HTH_ARAC_FAMILY_2"/>
    <property type="match status" value="1"/>
</dbReference>
<dbReference type="SUPFAM" id="SSF46689">
    <property type="entry name" value="Homeodomain-like"/>
    <property type="match status" value="2"/>
</dbReference>
<dbReference type="SUPFAM" id="SSF55136">
    <property type="entry name" value="Probable bacterial effector-binding domain"/>
    <property type="match status" value="1"/>
</dbReference>
<dbReference type="Proteomes" id="UP000831692">
    <property type="component" value="Chromosome"/>
</dbReference>
<evidence type="ECO:0000313" key="5">
    <source>
        <dbReference type="EMBL" id="BDG69606.1"/>
    </source>
</evidence>
<dbReference type="SMART" id="SM00871">
    <property type="entry name" value="AraC_E_bind"/>
    <property type="match status" value="1"/>
</dbReference>
<keyword evidence="6" id="KW-1185">Reference proteome</keyword>
<dbReference type="GeneID" id="83459195"/>
<dbReference type="PANTHER" id="PTHR47504">
    <property type="entry name" value="RIGHT ORIGIN-BINDING PROTEIN"/>
    <property type="match status" value="1"/>
</dbReference>
<dbReference type="InterPro" id="IPR010499">
    <property type="entry name" value="AraC_E-bd"/>
</dbReference>
<organism evidence="5 6">
    <name type="scientific">Enterococcus innesii</name>
    <dbReference type="NCBI Taxonomy" id="2839759"/>
    <lineage>
        <taxon>Bacteria</taxon>
        <taxon>Bacillati</taxon>
        <taxon>Bacillota</taxon>
        <taxon>Bacilli</taxon>
        <taxon>Lactobacillales</taxon>
        <taxon>Enterococcaceae</taxon>
        <taxon>Enterococcus</taxon>
    </lineage>
</organism>
<accession>A0ABN6NWL5</accession>
<keyword evidence="1" id="KW-0805">Transcription regulation</keyword>
<dbReference type="InterPro" id="IPR009057">
    <property type="entry name" value="Homeodomain-like_sf"/>
</dbReference>
<evidence type="ECO:0000313" key="6">
    <source>
        <dbReference type="Proteomes" id="UP000831692"/>
    </source>
</evidence>